<keyword evidence="1" id="KW-0805">Transcription regulation</keyword>
<protein>
    <submittedName>
        <fullName evidence="6">TetR family transcriptional regulator</fullName>
    </submittedName>
</protein>
<dbReference type="Pfam" id="PF17920">
    <property type="entry name" value="TetR_C_16"/>
    <property type="match status" value="1"/>
</dbReference>
<dbReference type="InterPro" id="IPR036271">
    <property type="entry name" value="Tet_transcr_reg_TetR-rel_C_sf"/>
</dbReference>
<accession>A0ABU8RTU2</accession>
<sequence>MESVLAAKPEPKRRNLEQTRARILAAAADVFTRSGYAQAGLREIAVEAQVAPSLVSRYFGSKAALFEEALVHVLRTNSVFTWQKIGFGEAMARLIPERSNTNITVMLVTALADPEAKEIARRVSREHMIQPLVDWLGPPHALERAMDMFSLMTGFVIQMDGLYPETIPEHSLRWLARSLQAIVDGED</sequence>
<keyword evidence="2 4" id="KW-0238">DNA-binding</keyword>
<evidence type="ECO:0000256" key="2">
    <source>
        <dbReference type="ARBA" id="ARBA00023125"/>
    </source>
</evidence>
<proteinExistence type="predicted"/>
<dbReference type="RefSeq" id="WP_339586108.1">
    <property type="nucleotide sequence ID" value="NZ_JBBHJZ010000001.1"/>
</dbReference>
<dbReference type="PANTHER" id="PTHR30055:SF234">
    <property type="entry name" value="HTH-TYPE TRANSCRIPTIONAL REGULATOR BETI"/>
    <property type="match status" value="1"/>
</dbReference>
<dbReference type="InterPro" id="IPR009057">
    <property type="entry name" value="Homeodomain-like_sf"/>
</dbReference>
<dbReference type="PROSITE" id="PS50977">
    <property type="entry name" value="HTH_TETR_2"/>
    <property type="match status" value="1"/>
</dbReference>
<dbReference type="Pfam" id="PF00440">
    <property type="entry name" value="TetR_N"/>
    <property type="match status" value="1"/>
</dbReference>
<feature type="domain" description="HTH tetR-type" evidence="5">
    <location>
        <begin position="17"/>
        <end position="77"/>
    </location>
</feature>
<evidence type="ECO:0000256" key="3">
    <source>
        <dbReference type="ARBA" id="ARBA00023163"/>
    </source>
</evidence>
<dbReference type="SUPFAM" id="SSF46689">
    <property type="entry name" value="Homeodomain-like"/>
    <property type="match status" value="1"/>
</dbReference>
<dbReference type="InterPro" id="IPR041678">
    <property type="entry name" value="TetR_C_16"/>
</dbReference>
<keyword evidence="3" id="KW-0804">Transcription</keyword>
<evidence type="ECO:0000256" key="4">
    <source>
        <dbReference type="PROSITE-ProRule" id="PRU00335"/>
    </source>
</evidence>
<dbReference type="PRINTS" id="PR00455">
    <property type="entry name" value="HTHTETR"/>
</dbReference>
<evidence type="ECO:0000256" key="1">
    <source>
        <dbReference type="ARBA" id="ARBA00023015"/>
    </source>
</evidence>
<name>A0ABU8RTU2_9SPHN</name>
<dbReference type="InterPro" id="IPR001647">
    <property type="entry name" value="HTH_TetR"/>
</dbReference>
<reference evidence="6 7" key="1">
    <citation type="submission" date="2024-03" db="EMBL/GenBank/DDBJ databases">
        <authorList>
            <person name="Jo J.-H."/>
        </authorList>
    </citation>
    <scope>NUCLEOTIDE SEQUENCE [LARGE SCALE GENOMIC DNA]</scope>
    <source>
        <strain evidence="6 7">PS1R-30</strain>
    </source>
</reference>
<comment type="caution">
    <text evidence="6">The sequence shown here is derived from an EMBL/GenBank/DDBJ whole genome shotgun (WGS) entry which is preliminary data.</text>
</comment>
<evidence type="ECO:0000313" key="6">
    <source>
        <dbReference type="EMBL" id="MEJ5976189.1"/>
    </source>
</evidence>
<dbReference type="SUPFAM" id="SSF48498">
    <property type="entry name" value="Tetracyclin repressor-like, C-terminal domain"/>
    <property type="match status" value="1"/>
</dbReference>
<dbReference type="Proteomes" id="UP001361239">
    <property type="component" value="Unassembled WGS sequence"/>
</dbReference>
<dbReference type="EMBL" id="JBBHJZ010000001">
    <property type="protein sequence ID" value="MEJ5976189.1"/>
    <property type="molecule type" value="Genomic_DNA"/>
</dbReference>
<keyword evidence="7" id="KW-1185">Reference proteome</keyword>
<feature type="DNA-binding region" description="H-T-H motif" evidence="4">
    <location>
        <begin position="40"/>
        <end position="59"/>
    </location>
</feature>
<evidence type="ECO:0000313" key="7">
    <source>
        <dbReference type="Proteomes" id="UP001361239"/>
    </source>
</evidence>
<dbReference type="InterPro" id="IPR050109">
    <property type="entry name" value="HTH-type_TetR-like_transc_reg"/>
</dbReference>
<dbReference type="PANTHER" id="PTHR30055">
    <property type="entry name" value="HTH-TYPE TRANSCRIPTIONAL REGULATOR RUTR"/>
    <property type="match status" value="1"/>
</dbReference>
<dbReference type="Gene3D" id="1.10.357.10">
    <property type="entry name" value="Tetracycline Repressor, domain 2"/>
    <property type="match status" value="1"/>
</dbReference>
<gene>
    <name evidence="6" type="ORF">WG901_06060</name>
</gene>
<evidence type="ECO:0000259" key="5">
    <source>
        <dbReference type="PROSITE" id="PS50977"/>
    </source>
</evidence>
<organism evidence="6 7">
    <name type="scientific">Novosphingobium anseongense</name>
    <dbReference type="NCBI Taxonomy" id="3133436"/>
    <lineage>
        <taxon>Bacteria</taxon>
        <taxon>Pseudomonadati</taxon>
        <taxon>Pseudomonadota</taxon>
        <taxon>Alphaproteobacteria</taxon>
        <taxon>Sphingomonadales</taxon>
        <taxon>Sphingomonadaceae</taxon>
        <taxon>Novosphingobium</taxon>
    </lineage>
</organism>